<keyword evidence="4" id="KW-0966">Cell projection</keyword>
<dbReference type="PANTHER" id="PTHR31183">
    <property type="entry name" value="TRICHOPLEIN KERATIN FILAMENT-BINDING PROTEIN FAMILY MEMBER"/>
    <property type="match status" value="1"/>
</dbReference>
<feature type="coiled-coil region" evidence="7">
    <location>
        <begin position="400"/>
        <end position="431"/>
    </location>
</feature>
<sequence length="459" mass="55096">MKINQREIIKSKFHIKTDKKGLEAKIRSRVNERLQAVEEVLERKRERLRELLLAEEREYIREYVTQAQKVSESLYDEQKQKALESRVKRQAEEAALAAEKRLQQYMNRCEELRIFREALNTKEVAKAVLKQIEDKKAQRKADIELEKMWHDVATKNYQLMVAYEEEEARKRKHTMDEINNILQNQIKGRELYKEEEKRLKMEERADLDKFKQKMIEEEESAKRERELKKQKMYEEMEEVKRQSAELHARRQAQEKVLDDMFCQLIQQELKREQDKIQDNKSQLRKESDFFRAYLQETAEKKRAAEAEADNLRALEVAKIEAAKHEQEVKKCEAVLKLKEAVLKERDSQIKARIKQKEDEKRQMEEEARLAELLRLENLQINMESKKALGKQQKEYLMDLGRQIEQNKQMLLKQCEDEERQLRESIAREEAYFNKVKDIMANKCSSETHPFMKKFQGLAI</sequence>
<evidence type="ECO:0000256" key="6">
    <source>
        <dbReference type="ARBA" id="ARBA00033773"/>
    </source>
</evidence>
<dbReference type="InterPro" id="IPR043597">
    <property type="entry name" value="TPH_dom"/>
</dbReference>
<keyword evidence="2 7" id="KW-0175">Coiled coil</keyword>
<name>A0A1B6EZ23_9HEMI</name>
<feature type="coiled-coil region" evidence="7">
    <location>
        <begin position="27"/>
        <end position="58"/>
    </location>
</feature>
<evidence type="ECO:0000259" key="8">
    <source>
        <dbReference type="Pfam" id="PF13868"/>
    </source>
</evidence>
<comment type="subcellular location">
    <subcellularLocation>
        <location evidence="1">Cell projection</location>
        <location evidence="1">Cilium</location>
    </subcellularLocation>
</comment>
<evidence type="ECO:0000256" key="7">
    <source>
        <dbReference type="SAM" id="Coils"/>
    </source>
</evidence>
<dbReference type="PANTHER" id="PTHR31183:SF1">
    <property type="entry name" value="CILIA- AND FLAGELLA-ASSOCIATED PROTEIN 53"/>
    <property type="match status" value="1"/>
</dbReference>
<dbReference type="Pfam" id="PF13868">
    <property type="entry name" value="TPH"/>
    <property type="match status" value="1"/>
</dbReference>
<gene>
    <name evidence="9" type="ORF">g.29101</name>
</gene>
<proteinExistence type="inferred from homology"/>
<dbReference type="AlphaFoldDB" id="A0A1B6EZ23"/>
<dbReference type="EMBL" id="GECZ01026609">
    <property type="protein sequence ID" value="JAS43160.1"/>
    <property type="molecule type" value="Transcribed_RNA"/>
</dbReference>
<dbReference type="InterPro" id="IPR043596">
    <property type="entry name" value="CFAP53/TCHP"/>
</dbReference>
<accession>A0A1B6EZ23</accession>
<evidence type="ECO:0000256" key="1">
    <source>
        <dbReference type="ARBA" id="ARBA00004138"/>
    </source>
</evidence>
<evidence type="ECO:0000256" key="4">
    <source>
        <dbReference type="ARBA" id="ARBA00023273"/>
    </source>
</evidence>
<keyword evidence="3" id="KW-0969">Cilium</keyword>
<comment type="similarity">
    <text evidence="5">Belongs to the CFAP53 family.</text>
</comment>
<evidence type="ECO:0000256" key="2">
    <source>
        <dbReference type="ARBA" id="ARBA00023054"/>
    </source>
</evidence>
<organism evidence="9">
    <name type="scientific">Cuerna arida</name>
    <dbReference type="NCBI Taxonomy" id="1464854"/>
    <lineage>
        <taxon>Eukaryota</taxon>
        <taxon>Metazoa</taxon>
        <taxon>Ecdysozoa</taxon>
        <taxon>Arthropoda</taxon>
        <taxon>Hexapoda</taxon>
        <taxon>Insecta</taxon>
        <taxon>Pterygota</taxon>
        <taxon>Neoptera</taxon>
        <taxon>Paraneoptera</taxon>
        <taxon>Hemiptera</taxon>
        <taxon>Auchenorrhyncha</taxon>
        <taxon>Membracoidea</taxon>
        <taxon>Cicadellidae</taxon>
        <taxon>Cicadellinae</taxon>
        <taxon>Proconiini</taxon>
        <taxon>Cuerna</taxon>
    </lineage>
</organism>
<protein>
    <recommendedName>
        <fullName evidence="6">Cilia- and flagella-associated protein 53</fullName>
    </recommendedName>
</protein>
<evidence type="ECO:0000313" key="9">
    <source>
        <dbReference type="EMBL" id="JAS43160.1"/>
    </source>
</evidence>
<feature type="coiled-coil region" evidence="7">
    <location>
        <begin position="193"/>
        <end position="376"/>
    </location>
</feature>
<feature type="domain" description="Trichohyalin-plectin-homology" evidence="8">
    <location>
        <begin position="107"/>
        <end position="442"/>
    </location>
</feature>
<feature type="coiled-coil region" evidence="7">
    <location>
        <begin position="88"/>
        <end position="135"/>
    </location>
</feature>
<evidence type="ECO:0000256" key="3">
    <source>
        <dbReference type="ARBA" id="ARBA00023069"/>
    </source>
</evidence>
<evidence type="ECO:0000256" key="5">
    <source>
        <dbReference type="ARBA" id="ARBA00033747"/>
    </source>
</evidence>
<dbReference type="GO" id="GO:0005929">
    <property type="term" value="C:cilium"/>
    <property type="evidence" value="ECO:0007669"/>
    <property type="project" value="UniProtKB-SubCell"/>
</dbReference>
<reference evidence="9" key="1">
    <citation type="submission" date="2015-11" db="EMBL/GenBank/DDBJ databases">
        <title>De novo transcriptome assembly of four potential Pierce s Disease insect vectors from Arizona vineyards.</title>
        <authorList>
            <person name="Tassone E.E."/>
        </authorList>
    </citation>
    <scope>NUCLEOTIDE SEQUENCE</scope>
</reference>